<evidence type="ECO:0000259" key="2">
    <source>
        <dbReference type="Pfam" id="PF00535"/>
    </source>
</evidence>
<evidence type="ECO:0000256" key="1">
    <source>
        <dbReference type="SAM" id="Phobius"/>
    </source>
</evidence>
<dbReference type="InterPro" id="IPR029044">
    <property type="entry name" value="Nucleotide-diphossugar_trans"/>
</dbReference>
<sequence>MKFDKNSDVIIVLTSCGRFDLLSRTLSSLNIFNTYPIKKIIITEDSSNSDVINFIPKDWLPYTEILVNKQKLGQIKSIDKAYQLVDTKYIFHCEDDWEFYRSGFIEESKLILENNDKVLQVWLRDYNDDIKINYPFHYPAERLILNDMIFYKLGSNDDKWKGFSFNPGLRRRSDYDKISCYFCENKTSAETESYLTNVYHEKGMYAVFLEKSAVKHIGWDSHVLSPEELQEKVLISNKRKKKKLKNSIIGFIIGFLFGFLFTYLV</sequence>
<gene>
    <name evidence="3" type="ORF">O970_06155</name>
</gene>
<dbReference type="AlphaFoldDB" id="A0AB94IC49"/>
<proteinExistence type="predicted"/>
<name>A0AB94IC49_9GAMM</name>
<comment type="caution">
    <text evidence="3">The sequence shown here is derived from an EMBL/GenBank/DDBJ whole genome shotgun (WGS) entry which is preliminary data.</text>
</comment>
<feature type="transmembrane region" description="Helical" evidence="1">
    <location>
        <begin position="247"/>
        <end position="264"/>
    </location>
</feature>
<dbReference type="EMBL" id="AWGA01000059">
    <property type="protein sequence ID" value="TEA26985.1"/>
    <property type="molecule type" value="Genomic_DNA"/>
</dbReference>
<keyword evidence="4" id="KW-1185">Reference proteome</keyword>
<protein>
    <submittedName>
        <fullName evidence="3">Glycosyltransferase</fullName>
    </submittedName>
</protein>
<dbReference type="Proteomes" id="UP000506160">
    <property type="component" value="Unassembled WGS sequence"/>
</dbReference>
<reference evidence="3 4" key="1">
    <citation type="journal article" date="2014" name="Appl. Environ. Microbiol.">
        <title>Genomic features of a bumble bee symbiont reflect its host environment.</title>
        <authorList>
            <person name="Martinson V.G."/>
            <person name="Magoc T."/>
            <person name="Koch H."/>
            <person name="Salzberg S.L."/>
            <person name="Moran N.A."/>
        </authorList>
    </citation>
    <scope>NUCLEOTIDE SEQUENCE [LARGE SCALE GENOMIC DNA]</scope>
    <source>
        <strain evidence="3 4">Bimp</strain>
    </source>
</reference>
<keyword evidence="1" id="KW-0812">Transmembrane</keyword>
<keyword evidence="1" id="KW-1133">Transmembrane helix</keyword>
<dbReference type="SUPFAM" id="SSF53448">
    <property type="entry name" value="Nucleotide-diphospho-sugar transferases"/>
    <property type="match status" value="1"/>
</dbReference>
<evidence type="ECO:0000313" key="3">
    <source>
        <dbReference type="EMBL" id="TEA26985.1"/>
    </source>
</evidence>
<dbReference type="Gene3D" id="3.90.550.10">
    <property type="entry name" value="Spore Coat Polysaccharide Biosynthesis Protein SpsA, Chain A"/>
    <property type="match status" value="1"/>
</dbReference>
<accession>A0AB94IC49</accession>
<dbReference type="Pfam" id="PF00535">
    <property type="entry name" value="Glycos_transf_2"/>
    <property type="match status" value="1"/>
</dbReference>
<dbReference type="RefSeq" id="WP_024496252.1">
    <property type="nucleotide sequence ID" value="NZ_AWGA01000059.1"/>
</dbReference>
<organism evidence="3 4">
    <name type="scientific">Candidatus Schmidhempelia bombi str. Bimp</name>
    <dbReference type="NCBI Taxonomy" id="1387197"/>
    <lineage>
        <taxon>Bacteria</taxon>
        <taxon>Pseudomonadati</taxon>
        <taxon>Pseudomonadota</taxon>
        <taxon>Gammaproteobacteria</taxon>
        <taxon>Orbales</taxon>
        <taxon>Orbaceae</taxon>
        <taxon>Candidatus Schmidhempelia</taxon>
    </lineage>
</organism>
<keyword evidence="1" id="KW-0472">Membrane</keyword>
<feature type="domain" description="Glycosyltransferase 2-like" evidence="2">
    <location>
        <begin position="11"/>
        <end position="161"/>
    </location>
</feature>
<dbReference type="InterPro" id="IPR001173">
    <property type="entry name" value="Glyco_trans_2-like"/>
</dbReference>
<evidence type="ECO:0000313" key="4">
    <source>
        <dbReference type="Proteomes" id="UP000506160"/>
    </source>
</evidence>